<organism evidence="1 2">
    <name type="scientific">Undibacterium terreum</name>
    <dbReference type="NCBI Taxonomy" id="1224302"/>
    <lineage>
        <taxon>Bacteria</taxon>
        <taxon>Pseudomonadati</taxon>
        <taxon>Pseudomonadota</taxon>
        <taxon>Betaproteobacteria</taxon>
        <taxon>Burkholderiales</taxon>
        <taxon>Oxalobacteraceae</taxon>
        <taxon>Undibacterium</taxon>
    </lineage>
</organism>
<reference evidence="1" key="1">
    <citation type="journal article" date="2014" name="Int. J. Syst. Evol. Microbiol.">
        <title>Complete genome sequence of Corynebacterium casei LMG S-19264T (=DSM 44701T), isolated from a smear-ripened cheese.</title>
        <authorList>
            <consortium name="US DOE Joint Genome Institute (JGI-PGF)"/>
            <person name="Walter F."/>
            <person name="Albersmeier A."/>
            <person name="Kalinowski J."/>
            <person name="Ruckert C."/>
        </authorList>
    </citation>
    <scope>NUCLEOTIDE SEQUENCE</scope>
    <source>
        <strain evidence="1">CGMCC 1.10998</strain>
    </source>
</reference>
<dbReference type="EMBL" id="BMED01000001">
    <property type="protein sequence ID" value="GGC62457.1"/>
    <property type="molecule type" value="Genomic_DNA"/>
</dbReference>
<gene>
    <name evidence="1" type="ORF">GCM10011396_06710</name>
</gene>
<evidence type="ECO:0000313" key="1">
    <source>
        <dbReference type="EMBL" id="GGC62457.1"/>
    </source>
</evidence>
<keyword evidence="2" id="KW-1185">Reference proteome</keyword>
<dbReference type="AlphaFoldDB" id="A0A916XCW4"/>
<protein>
    <submittedName>
        <fullName evidence="1">Uncharacterized protein</fullName>
    </submittedName>
</protein>
<accession>A0A916XCW4</accession>
<dbReference type="Proteomes" id="UP000637423">
    <property type="component" value="Unassembled WGS sequence"/>
</dbReference>
<proteinExistence type="predicted"/>
<dbReference type="RefSeq" id="WP_188564546.1">
    <property type="nucleotide sequence ID" value="NZ_BMED01000001.1"/>
</dbReference>
<reference evidence="1" key="2">
    <citation type="submission" date="2020-09" db="EMBL/GenBank/DDBJ databases">
        <authorList>
            <person name="Sun Q."/>
            <person name="Zhou Y."/>
        </authorList>
    </citation>
    <scope>NUCLEOTIDE SEQUENCE</scope>
    <source>
        <strain evidence="1">CGMCC 1.10998</strain>
    </source>
</reference>
<sequence length="84" mass="9395">MLYRIEFRLDHVPDPLEFDVQLAQRPAEADVLAIVVHKLRPHEPAPLITSTSTSSANGFNQLMKENGIRCISVFDEKGAALFSM</sequence>
<comment type="caution">
    <text evidence="1">The sequence shown here is derived from an EMBL/GenBank/DDBJ whole genome shotgun (WGS) entry which is preliminary data.</text>
</comment>
<evidence type="ECO:0000313" key="2">
    <source>
        <dbReference type="Proteomes" id="UP000637423"/>
    </source>
</evidence>
<name>A0A916XCW4_9BURK</name>